<dbReference type="Proteomes" id="UP000053558">
    <property type="component" value="Unassembled WGS sequence"/>
</dbReference>
<dbReference type="OMA" id="PWIEQSA"/>
<sequence>MQLLHSLFAFLLLLPTLASAAVFPADSKVKMLDPKGFKRAMRANRTAVVAFVAPWCGHCQRMAPEYSKAADKLSPLIPLYAVDCDEQANKGLCAEQGIQGFPTVKAWPRGGQSPPETYNSGERTAGPITRWAGRAVPDKVKDIKKTDDVNKWAQDNIDLPRALLINKDQKPPLLWRVLGNNYRKRIAVAHHRDADDETAKALGLESDKATKVVIYQPGSTEPTLYDGATKYEALAKHFKAIVEKAKEEKAERAKDEL</sequence>
<dbReference type="PROSITE" id="PS51352">
    <property type="entry name" value="THIOREDOXIN_2"/>
    <property type="match status" value="1"/>
</dbReference>
<dbReference type="SUPFAM" id="SSF52833">
    <property type="entry name" value="Thioredoxin-like"/>
    <property type="match status" value="1"/>
</dbReference>
<dbReference type="GO" id="GO:0005788">
    <property type="term" value="C:endoplasmic reticulum lumen"/>
    <property type="evidence" value="ECO:0007669"/>
    <property type="project" value="TreeGrafter"/>
</dbReference>
<dbReference type="GO" id="GO:0034976">
    <property type="term" value="P:response to endoplasmic reticulum stress"/>
    <property type="evidence" value="ECO:0007669"/>
    <property type="project" value="TreeGrafter"/>
</dbReference>
<keyword evidence="2" id="KW-0732">Signal</keyword>
<name>A0A5M3M7V2_CONPW</name>
<gene>
    <name evidence="4" type="ORF">CONPUDRAFT_85443</name>
</gene>
<evidence type="ECO:0000256" key="2">
    <source>
        <dbReference type="SAM" id="SignalP"/>
    </source>
</evidence>
<evidence type="ECO:0000313" key="5">
    <source>
        <dbReference type="Proteomes" id="UP000053558"/>
    </source>
</evidence>
<dbReference type="GeneID" id="19210954"/>
<dbReference type="RefSeq" id="XP_007774554.1">
    <property type="nucleotide sequence ID" value="XM_007776364.1"/>
</dbReference>
<dbReference type="Pfam" id="PF00085">
    <property type="entry name" value="Thioredoxin"/>
    <property type="match status" value="1"/>
</dbReference>
<dbReference type="Gene3D" id="3.40.30.10">
    <property type="entry name" value="Glutaredoxin"/>
    <property type="match status" value="1"/>
</dbReference>
<comment type="caution">
    <text evidence="4">The sequence shown here is derived from an EMBL/GenBank/DDBJ whole genome shotgun (WGS) entry which is preliminary data.</text>
</comment>
<accession>A0A5M3M7V2</accession>
<reference evidence="5" key="1">
    <citation type="journal article" date="2012" name="Science">
        <title>The Paleozoic origin of enzymatic lignin decomposition reconstructed from 31 fungal genomes.</title>
        <authorList>
            <person name="Floudas D."/>
            <person name="Binder M."/>
            <person name="Riley R."/>
            <person name="Barry K."/>
            <person name="Blanchette R.A."/>
            <person name="Henrissat B."/>
            <person name="Martinez A.T."/>
            <person name="Otillar R."/>
            <person name="Spatafora J.W."/>
            <person name="Yadav J.S."/>
            <person name="Aerts A."/>
            <person name="Benoit I."/>
            <person name="Boyd A."/>
            <person name="Carlson A."/>
            <person name="Copeland A."/>
            <person name="Coutinho P.M."/>
            <person name="de Vries R.P."/>
            <person name="Ferreira P."/>
            <person name="Findley K."/>
            <person name="Foster B."/>
            <person name="Gaskell J."/>
            <person name="Glotzer D."/>
            <person name="Gorecki P."/>
            <person name="Heitman J."/>
            <person name="Hesse C."/>
            <person name="Hori C."/>
            <person name="Igarashi K."/>
            <person name="Jurgens J.A."/>
            <person name="Kallen N."/>
            <person name="Kersten P."/>
            <person name="Kohler A."/>
            <person name="Kuees U."/>
            <person name="Kumar T.K.A."/>
            <person name="Kuo A."/>
            <person name="LaButti K."/>
            <person name="Larrondo L.F."/>
            <person name="Lindquist E."/>
            <person name="Ling A."/>
            <person name="Lombard V."/>
            <person name="Lucas S."/>
            <person name="Lundell T."/>
            <person name="Martin R."/>
            <person name="McLaughlin D.J."/>
            <person name="Morgenstern I."/>
            <person name="Morin E."/>
            <person name="Murat C."/>
            <person name="Nagy L.G."/>
            <person name="Nolan M."/>
            <person name="Ohm R.A."/>
            <person name="Patyshakuliyeva A."/>
            <person name="Rokas A."/>
            <person name="Ruiz-Duenas F.J."/>
            <person name="Sabat G."/>
            <person name="Salamov A."/>
            <person name="Samejima M."/>
            <person name="Schmutz J."/>
            <person name="Slot J.C."/>
            <person name="St John F."/>
            <person name="Stenlid J."/>
            <person name="Sun H."/>
            <person name="Sun S."/>
            <person name="Syed K."/>
            <person name="Tsang A."/>
            <person name="Wiebenga A."/>
            <person name="Young D."/>
            <person name="Pisabarro A."/>
            <person name="Eastwood D.C."/>
            <person name="Martin F."/>
            <person name="Cullen D."/>
            <person name="Grigoriev I.V."/>
            <person name="Hibbett D.S."/>
        </authorList>
    </citation>
    <scope>NUCLEOTIDE SEQUENCE [LARGE SCALE GENOMIC DNA]</scope>
    <source>
        <strain evidence="5">RWD-64-598 SS2</strain>
    </source>
</reference>
<dbReference type="InterPro" id="IPR036249">
    <property type="entry name" value="Thioredoxin-like_sf"/>
</dbReference>
<protein>
    <submittedName>
        <fullName evidence="4">Thioredoxin-like protein</fullName>
    </submittedName>
</protein>
<dbReference type="InterPro" id="IPR013766">
    <property type="entry name" value="Thioredoxin_domain"/>
</dbReference>
<organism evidence="4 5">
    <name type="scientific">Coniophora puteana (strain RWD-64-598)</name>
    <name type="common">Brown rot fungus</name>
    <dbReference type="NCBI Taxonomy" id="741705"/>
    <lineage>
        <taxon>Eukaryota</taxon>
        <taxon>Fungi</taxon>
        <taxon>Dikarya</taxon>
        <taxon>Basidiomycota</taxon>
        <taxon>Agaricomycotina</taxon>
        <taxon>Agaricomycetes</taxon>
        <taxon>Agaricomycetidae</taxon>
        <taxon>Boletales</taxon>
        <taxon>Coniophorineae</taxon>
        <taxon>Coniophoraceae</taxon>
        <taxon>Coniophora</taxon>
    </lineage>
</organism>
<evidence type="ECO:0000256" key="1">
    <source>
        <dbReference type="SAM" id="MobiDB-lite"/>
    </source>
</evidence>
<dbReference type="EMBL" id="JH711589">
    <property type="protein sequence ID" value="EIW75123.1"/>
    <property type="molecule type" value="Genomic_DNA"/>
</dbReference>
<feature type="region of interest" description="Disordered" evidence="1">
    <location>
        <begin position="104"/>
        <end position="125"/>
    </location>
</feature>
<evidence type="ECO:0000259" key="3">
    <source>
        <dbReference type="PROSITE" id="PS51352"/>
    </source>
</evidence>
<dbReference type="GO" id="GO:0015035">
    <property type="term" value="F:protein-disulfide reductase activity"/>
    <property type="evidence" value="ECO:0007669"/>
    <property type="project" value="TreeGrafter"/>
</dbReference>
<dbReference type="AlphaFoldDB" id="A0A5M3M7V2"/>
<evidence type="ECO:0000313" key="4">
    <source>
        <dbReference type="EMBL" id="EIW75123.1"/>
    </source>
</evidence>
<dbReference type="OrthoDB" id="427280at2759"/>
<dbReference type="PANTHER" id="PTHR45815:SF3">
    <property type="entry name" value="PROTEIN DISULFIDE-ISOMERASE A6"/>
    <property type="match status" value="1"/>
</dbReference>
<dbReference type="PANTHER" id="PTHR45815">
    <property type="entry name" value="PROTEIN DISULFIDE-ISOMERASE A6"/>
    <property type="match status" value="1"/>
</dbReference>
<dbReference type="KEGG" id="cput:CONPUDRAFT_85443"/>
<feature type="signal peptide" evidence="2">
    <location>
        <begin position="1"/>
        <end position="20"/>
    </location>
</feature>
<feature type="domain" description="Thioredoxin" evidence="3">
    <location>
        <begin position="11"/>
        <end position="200"/>
    </location>
</feature>
<proteinExistence type="predicted"/>
<feature type="chain" id="PRO_5024401550" evidence="2">
    <location>
        <begin position="21"/>
        <end position="257"/>
    </location>
</feature>
<keyword evidence="5" id="KW-1185">Reference proteome</keyword>